<evidence type="ECO:0000313" key="3">
    <source>
        <dbReference type="EMBL" id="KKN47292.1"/>
    </source>
</evidence>
<feature type="compositionally biased region" description="Basic and acidic residues" evidence="1">
    <location>
        <begin position="2376"/>
        <end position="2385"/>
    </location>
</feature>
<feature type="transmembrane region" description="Helical" evidence="2">
    <location>
        <begin position="12"/>
        <end position="36"/>
    </location>
</feature>
<organism evidence="3">
    <name type="scientific">marine sediment metagenome</name>
    <dbReference type="NCBI Taxonomy" id="412755"/>
    <lineage>
        <taxon>unclassified sequences</taxon>
        <taxon>metagenomes</taxon>
        <taxon>ecological metagenomes</taxon>
    </lineage>
</organism>
<name>A0A0F9RCV4_9ZZZZ</name>
<accession>A0A0F9RCV4</accession>
<comment type="caution">
    <text evidence="3">The sequence shown here is derived from an EMBL/GenBank/DDBJ whole genome shotgun (WGS) entry which is preliminary data.</text>
</comment>
<proteinExistence type="predicted"/>
<keyword evidence="2" id="KW-1133">Transmembrane helix</keyword>
<evidence type="ECO:0008006" key="4">
    <source>
        <dbReference type="Google" id="ProtNLM"/>
    </source>
</evidence>
<sequence length="2385" mass="267540">MKITLRTKSKHIITLFMIFMLGSISLFFQGTLYSAVEDTKGIDPPLAISAIGEDVWWNTSYQWRQAINITNPGTYNLTDNFISINFDYSTLVADGKMQADLDDIRIIENGLIRNYHIRKDFPNTDFLTVWFETNSTASVSDYDTFIYFGNDTVSRASNNYVDNCPDGNMWLTFEESSGTEAVDSMGFVNATLTGGGATTPGYVPGRIGDYALEFNGANEWMYIHDELHFTLPNEIPQLTVSVWFQTSYSGSSYSSNWAFFDFDRSEYFNFYIDPRSPNSRIGFSTAASGSSINDHYGNPLNLNDGEWHFASIVYDGTDKIIYVDGVEDSRWSNPHGGRALGTGTDRWGFIGDGSEAGGVNAGRNNIYYDGLLDEVRYFNYSVAPDEIMWLANYYTLETDLLSIAERAATVTIIVKDIDGRLVPGAEVSLWENLTTILNIPGIGDFTQNSSNDGTVIFNKVPFGQYNITVNYTLNSVAYNEKIVYDSRSQQSGGIEFSGLIATTTIYINIWTIDFEIDDWDGDPMNYGYININQSGTVIEKLTLDSNGRATFRWLNSSIGYNYTLYYDNPDYPTYNPSLLNWSTIIHQSGKTSYDVKSANVDTPGASTYSINEDTFLPGSSYASPGNLTVIDARVNLTGMDNMTQVRLWYLDATGHRFLELKDYSGLASADSFIYYPFDDEVFDVYGLRIEIDGSNTTMCNGLVEVYLSRSYTEYIRTRMAKLNITVIDDSETLPVEGITVKVENNETKELVIDLNTDENGEAYGQIYQSLPFWYRTGWTYNFSLWIVSEKRTFRLNYTDHAFNPATLRDNYTYTLTTASSIIFELDLNYQSRLSQFKNGSLIADTQVFWGENMSFSLNLTTSDNAGIDWVGDDGVGTTVTCFVKSTGIGNPILYENVMTFLGSGNYSIEINSSRFSAVILGSTYLVSIAGSKNYYFNPPDESFIIQISTLPTGLSVHNYSSLEILAIPSVSQYFGKEINLTIRYYDINKNISLIADSVTYTWDYGSGSISLDPVNSGYYTHELNTSLVSNVGLYKFKISASLENYTMISDFNVDINILERPTTLNGTTSVLYTSKSVYALISKNFTYDYVDSLTSNAIVGADEMSYNWQKLDENKDPIPGETGSGNLFISGTNRYILDLQTETMSLGEYFVSITLEKASYESRGAIISLIIQERPTTLNGSSPFTPPPTIIYQGDSVNFTLSYVDVLTSTPLTNLDNQSYSYTSTAPSDLSGQDSLAYDFSNQVYYLMNFDTASKPNGTYTITITLEKENYTSQTTQLSLVINYAIADYHSYLNWILLNPSNFSTDIFWRDNVTISFNFTTQYQLDPIQLAHPTSIWLQFRDESLSSMGSPISLINYNTSKGIYSYTFNTSQFLFIGGESYFINIYASKTDIQHTPPAPLSILFKVQAVLTNFTIHDYSTIIEYSSYTLTEYWNQTLGITFYFRELLSGAPITSAAITYSWAYGSGQINPDGPKGPGYYSFFFDAGNATEVGTYTITILALKQNFSNGVPSSSLIINIINRPTLLRPTGITDNNSVIFISAKIYALESEFFEFNYTDVFTSWMIKNADEASYNWQKLDEFGEPIPGESYIGTLIEAADRYILDLDTELMAVGEYFILITLDKLNYELRSAVLSLTIEDRETFVNGSIGGPFIINMGDSLNFTYSYLDNLTSTSITNLGTQSYTYNGTASGAGSLGYYSTNKTYYLDGFNTASLLNGTYLITIIFDKQNYTSQVVVISLVIDYILIDYRTFLTLISQNPSDFAIDIDWREDVTISFNFTTKFQSNPQALAHPTTISLQFLDESLSAMGPSINLINLNTSKGIYSYTFNTSQFSFIGDESYYMRFDASKTTPTIYTPPTPLLIFFKVQSVLANLTIHNFTTGTEFPSYTLTEYWNQTFGITFFYFEAISITPIDGAFLTFSWFYGSGMIQPDIAKGSGYYSFSFDTGNATEIGAYTITILAEKQNFSDGVPSSYLIINIINRPTMLNSSSDVLYVKKSSFVKEQFNFTFEFIDALTSNLIGNADEMSFILQKFDSNGNPIPGQVTIGNLIENFEHRYVLDISTESLQYGEYSIVVTLNKDKYDFRVTIISLTISKREFSSQASIPDKVGIKAGGALQFDITITDPNNNTANIIGAEVYIIISGTKYDFKDNGDGTYSLNIASISNPFFLPETYVGNITITKANFTTSSFKITVVVKITEIFPGVPTFYFSLIVGALIIGVGSLVGYRVIQQARIPTFVKKARKMKKEIKGEKSISESLIFPPKEIYLIKNLKDRWSKIGLDLEEILGLDKKKKKMSSEAKKDMKKTTKIVEKEKKKTKIKEEKKRSSEAKKEMKKAAKIMEKEKKKAEIKEEKVDTKEIKNDTTEKSENIEDPTGTPDTKKEDGGEM</sequence>
<feature type="compositionally biased region" description="Basic and acidic residues" evidence="1">
    <location>
        <begin position="2294"/>
        <end position="2367"/>
    </location>
</feature>
<reference evidence="3" key="1">
    <citation type="journal article" date="2015" name="Nature">
        <title>Complex archaea that bridge the gap between prokaryotes and eukaryotes.</title>
        <authorList>
            <person name="Spang A."/>
            <person name="Saw J.H."/>
            <person name="Jorgensen S.L."/>
            <person name="Zaremba-Niedzwiedzka K."/>
            <person name="Martijn J."/>
            <person name="Lind A.E."/>
            <person name="van Eijk R."/>
            <person name="Schleper C."/>
            <person name="Guy L."/>
            <person name="Ettema T.J."/>
        </authorList>
    </citation>
    <scope>NUCLEOTIDE SEQUENCE</scope>
</reference>
<gene>
    <name evidence="3" type="ORF">LCGC14_0664430</name>
</gene>
<dbReference type="Gene3D" id="2.60.120.200">
    <property type="match status" value="1"/>
</dbReference>
<feature type="region of interest" description="Disordered" evidence="1">
    <location>
        <begin position="2294"/>
        <end position="2385"/>
    </location>
</feature>
<evidence type="ECO:0000256" key="1">
    <source>
        <dbReference type="SAM" id="MobiDB-lite"/>
    </source>
</evidence>
<keyword evidence="2" id="KW-0472">Membrane</keyword>
<evidence type="ECO:0000256" key="2">
    <source>
        <dbReference type="SAM" id="Phobius"/>
    </source>
</evidence>
<dbReference type="SUPFAM" id="SSF49899">
    <property type="entry name" value="Concanavalin A-like lectins/glucanases"/>
    <property type="match status" value="1"/>
</dbReference>
<dbReference type="EMBL" id="LAZR01001284">
    <property type="protein sequence ID" value="KKN47292.1"/>
    <property type="molecule type" value="Genomic_DNA"/>
</dbReference>
<keyword evidence="2" id="KW-0812">Transmembrane</keyword>
<feature type="transmembrane region" description="Helical" evidence="2">
    <location>
        <begin position="2205"/>
        <end position="2227"/>
    </location>
</feature>
<dbReference type="InterPro" id="IPR013320">
    <property type="entry name" value="ConA-like_dom_sf"/>
</dbReference>
<protein>
    <recommendedName>
        <fullName evidence="4">LamG-like jellyroll fold domain-containing protein</fullName>
    </recommendedName>
</protein>
<dbReference type="Pfam" id="PF13385">
    <property type="entry name" value="Laminin_G_3"/>
    <property type="match status" value="1"/>
</dbReference>